<dbReference type="GO" id="GO:0071973">
    <property type="term" value="P:bacterial-type flagellum-dependent cell motility"/>
    <property type="evidence" value="ECO:0007669"/>
    <property type="project" value="InterPro"/>
</dbReference>
<dbReference type="PATRIC" id="fig|37927.3.peg.741"/>
<keyword evidence="7" id="KW-0283">Flagellar rotation</keyword>
<dbReference type="Gene3D" id="1.10.220.30">
    <property type="match status" value="3"/>
</dbReference>
<dbReference type="Pfam" id="PF14841">
    <property type="entry name" value="FliG_M"/>
    <property type="match status" value="1"/>
</dbReference>
<protein>
    <recommendedName>
        <fullName evidence="4">Flagellar motor switch protein FliG</fullName>
    </recommendedName>
</protein>
<evidence type="ECO:0000313" key="14">
    <source>
        <dbReference type="Proteomes" id="UP000070134"/>
    </source>
</evidence>
<dbReference type="PRINTS" id="PR00954">
    <property type="entry name" value="FLGMOTORFLIG"/>
</dbReference>
<dbReference type="InterPro" id="IPR011002">
    <property type="entry name" value="FliG_a-hlx"/>
</dbReference>
<name>A0A126ZXV9_9MICC</name>
<feature type="domain" description="Flagellar motor switch protein FliG middle" evidence="11">
    <location>
        <begin position="123"/>
        <end position="191"/>
    </location>
</feature>
<dbReference type="Proteomes" id="UP000070134">
    <property type="component" value="Chromosome"/>
</dbReference>
<evidence type="ECO:0000256" key="1">
    <source>
        <dbReference type="ARBA" id="ARBA00004117"/>
    </source>
</evidence>
<evidence type="ECO:0000256" key="5">
    <source>
        <dbReference type="ARBA" id="ARBA00022475"/>
    </source>
</evidence>
<evidence type="ECO:0000256" key="2">
    <source>
        <dbReference type="ARBA" id="ARBA00004413"/>
    </source>
</evidence>
<sequence>MTPALAAPGELRLTGTQKVAIVLMQMSPESAAKVMAHFTEAEAEDIAAEIVRLSRVAPAVSDEVIAEFHEIAVSGRRMARGGRDFAVGLLESSFGPDRAAGVMDRLASTMAGKSFEFLDTVDPAQLLTLLDGELPETIALVLAHLRPEQASQVVAGLGAAQATDVAHALATMGSATPEAVSVVAESLRARTGTALAPGQRQAEVMGGVQPLVDIINRSDVATERTVLDGLAERDPELAEEVRSKMLTFADIVKLERKDIQLILRGVDAGLLARAMKGATQPVLDAITGNVSDRNRDILTSEIAALGPVRASEVEEARAEIVRSIRELEATGAITMRRGEEDDLVY</sequence>
<accession>A0A126ZXV9</accession>
<dbReference type="RefSeq" id="WP_066495338.1">
    <property type="nucleotide sequence ID" value="NZ_BJMO01000012.1"/>
</dbReference>
<evidence type="ECO:0000259" key="12">
    <source>
        <dbReference type="Pfam" id="PF14842"/>
    </source>
</evidence>
<feature type="domain" description="Flagellar motor switch protein FliG C-terminal" evidence="10">
    <location>
        <begin position="229"/>
        <end position="334"/>
    </location>
</feature>
<dbReference type="NCBIfam" id="TIGR00207">
    <property type="entry name" value="fliG"/>
    <property type="match status" value="1"/>
</dbReference>
<proteinExistence type="inferred from homology"/>
<comment type="subcellular location">
    <subcellularLocation>
        <location evidence="1">Bacterial flagellum basal body</location>
    </subcellularLocation>
    <subcellularLocation>
        <location evidence="2">Cell membrane</location>
        <topology evidence="2">Peripheral membrane protein</topology>
        <orientation evidence="2">Cytoplasmic side</orientation>
    </subcellularLocation>
</comment>
<dbReference type="Pfam" id="PF01706">
    <property type="entry name" value="FliG_C"/>
    <property type="match status" value="1"/>
</dbReference>
<dbReference type="PANTHER" id="PTHR30534">
    <property type="entry name" value="FLAGELLAR MOTOR SWITCH PROTEIN FLIG"/>
    <property type="match status" value="1"/>
</dbReference>
<dbReference type="InterPro" id="IPR023087">
    <property type="entry name" value="Flg_Motor_Flig_C"/>
</dbReference>
<evidence type="ECO:0000256" key="6">
    <source>
        <dbReference type="ARBA" id="ARBA00022500"/>
    </source>
</evidence>
<dbReference type="AlphaFoldDB" id="A0A126ZXV9"/>
<keyword evidence="6" id="KW-0145">Chemotaxis</keyword>
<reference evidence="13 14" key="1">
    <citation type="submission" date="2016-02" db="EMBL/GenBank/DDBJ databases">
        <title>Complete genome of Sinomonas atrocyanea KCTC 3377.</title>
        <authorList>
            <person name="Kim K.M."/>
        </authorList>
    </citation>
    <scope>NUCLEOTIDE SEQUENCE [LARGE SCALE GENOMIC DNA]</scope>
    <source>
        <strain evidence="13 14">KCTC 3377</strain>
    </source>
</reference>
<gene>
    <name evidence="13" type="ORF">SA2016_0721</name>
</gene>
<dbReference type="GO" id="GO:0005886">
    <property type="term" value="C:plasma membrane"/>
    <property type="evidence" value="ECO:0007669"/>
    <property type="project" value="UniProtKB-SubCell"/>
</dbReference>
<keyword evidence="14" id="KW-1185">Reference proteome</keyword>
<dbReference type="InterPro" id="IPR032779">
    <property type="entry name" value="FliG_M"/>
</dbReference>
<dbReference type="STRING" id="37927.SA2016_0721"/>
<dbReference type="EMBL" id="CP014518">
    <property type="protein sequence ID" value="AMM31411.1"/>
    <property type="molecule type" value="Genomic_DNA"/>
</dbReference>
<comment type="similarity">
    <text evidence="3">Belongs to the FliG family.</text>
</comment>
<dbReference type="KEGG" id="satk:SA2016_0721"/>
<dbReference type="OrthoDB" id="9780302at2"/>
<evidence type="ECO:0000313" key="13">
    <source>
        <dbReference type="EMBL" id="AMM31411.1"/>
    </source>
</evidence>
<keyword evidence="5" id="KW-1003">Cell membrane</keyword>
<dbReference type="Pfam" id="PF14842">
    <property type="entry name" value="FliG_N"/>
    <property type="match status" value="1"/>
</dbReference>
<evidence type="ECO:0000256" key="3">
    <source>
        <dbReference type="ARBA" id="ARBA00010299"/>
    </source>
</evidence>
<evidence type="ECO:0000256" key="7">
    <source>
        <dbReference type="ARBA" id="ARBA00022779"/>
    </source>
</evidence>
<dbReference type="InterPro" id="IPR028263">
    <property type="entry name" value="FliG_N"/>
</dbReference>
<evidence type="ECO:0000259" key="10">
    <source>
        <dbReference type="Pfam" id="PF01706"/>
    </source>
</evidence>
<dbReference type="GO" id="GO:0003774">
    <property type="term" value="F:cytoskeletal motor activity"/>
    <property type="evidence" value="ECO:0007669"/>
    <property type="project" value="InterPro"/>
</dbReference>
<evidence type="ECO:0000256" key="4">
    <source>
        <dbReference type="ARBA" id="ARBA00021870"/>
    </source>
</evidence>
<dbReference type="SUPFAM" id="SSF48029">
    <property type="entry name" value="FliG"/>
    <property type="match status" value="2"/>
</dbReference>
<evidence type="ECO:0000256" key="9">
    <source>
        <dbReference type="ARBA" id="ARBA00023143"/>
    </source>
</evidence>
<feature type="domain" description="Flagellar motor switch protein FliG N-terminal" evidence="12">
    <location>
        <begin position="13"/>
        <end position="114"/>
    </location>
</feature>
<dbReference type="PANTHER" id="PTHR30534:SF0">
    <property type="entry name" value="FLAGELLAR MOTOR SWITCH PROTEIN FLIG"/>
    <property type="match status" value="1"/>
</dbReference>
<evidence type="ECO:0000256" key="8">
    <source>
        <dbReference type="ARBA" id="ARBA00023136"/>
    </source>
</evidence>
<dbReference type="GO" id="GO:0006935">
    <property type="term" value="P:chemotaxis"/>
    <property type="evidence" value="ECO:0007669"/>
    <property type="project" value="UniProtKB-KW"/>
</dbReference>
<organism evidence="13 14">
    <name type="scientific">Sinomonas atrocyanea</name>
    <dbReference type="NCBI Taxonomy" id="37927"/>
    <lineage>
        <taxon>Bacteria</taxon>
        <taxon>Bacillati</taxon>
        <taxon>Actinomycetota</taxon>
        <taxon>Actinomycetes</taxon>
        <taxon>Micrococcales</taxon>
        <taxon>Micrococcaceae</taxon>
        <taxon>Sinomonas</taxon>
    </lineage>
</organism>
<dbReference type="GO" id="GO:0009425">
    <property type="term" value="C:bacterial-type flagellum basal body"/>
    <property type="evidence" value="ECO:0007669"/>
    <property type="project" value="UniProtKB-SubCell"/>
</dbReference>
<keyword evidence="9" id="KW-0975">Bacterial flagellum</keyword>
<evidence type="ECO:0000259" key="11">
    <source>
        <dbReference type="Pfam" id="PF14841"/>
    </source>
</evidence>
<dbReference type="InterPro" id="IPR000090">
    <property type="entry name" value="Flg_Motor_Flig"/>
</dbReference>
<keyword evidence="8" id="KW-0472">Membrane</keyword>